<dbReference type="PROSITE" id="PS51257">
    <property type="entry name" value="PROKAR_LIPOPROTEIN"/>
    <property type="match status" value="1"/>
</dbReference>
<dbReference type="EMBL" id="FXTA01000003">
    <property type="protein sequence ID" value="SMO70672.1"/>
    <property type="molecule type" value="Genomic_DNA"/>
</dbReference>
<dbReference type="Proteomes" id="UP000317289">
    <property type="component" value="Unassembled WGS sequence"/>
</dbReference>
<accession>A0A521DGG7</accession>
<reference evidence="3 4" key="1">
    <citation type="submission" date="2017-05" db="EMBL/GenBank/DDBJ databases">
        <authorList>
            <person name="Varghese N."/>
            <person name="Submissions S."/>
        </authorList>
    </citation>
    <scope>NUCLEOTIDE SEQUENCE [LARGE SCALE GENOMIC DNA]</scope>
    <source>
        <strain evidence="3 4">DSM 19382</strain>
    </source>
</reference>
<reference evidence="2 5" key="2">
    <citation type="submission" date="2019-11" db="EMBL/GenBank/DDBJ databases">
        <title>Flavobacterium resistens genome.</title>
        <authorList>
            <person name="Wilson V.M."/>
            <person name="Newman J.D."/>
        </authorList>
    </citation>
    <scope>NUCLEOTIDE SEQUENCE [LARGE SCALE GENOMIC DNA]</scope>
    <source>
        <strain evidence="2 5">DSM 19382</strain>
    </source>
</reference>
<evidence type="ECO:0008006" key="6">
    <source>
        <dbReference type="Google" id="ProtNLM"/>
    </source>
</evidence>
<name>A0A521DGG7_9FLAO</name>
<dbReference type="OrthoDB" id="1118927at2"/>
<evidence type="ECO:0000313" key="3">
    <source>
        <dbReference type="EMBL" id="SMO70672.1"/>
    </source>
</evidence>
<organism evidence="3 4">
    <name type="scientific">Flavobacterium resistens</name>
    <dbReference type="NCBI Taxonomy" id="443612"/>
    <lineage>
        <taxon>Bacteria</taxon>
        <taxon>Pseudomonadati</taxon>
        <taxon>Bacteroidota</taxon>
        <taxon>Flavobacteriia</taxon>
        <taxon>Flavobacteriales</taxon>
        <taxon>Flavobacteriaceae</taxon>
        <taxon>Flavobacterium</taxon>
    </lineage>
</organism>
<evidence type="ECO:0000313" key="2">
    <source>
        <dbReference type="EMBL" id="MRX68692.1"/>
    </source>
</evidence>
<dbReference type="RefSeq" id="WP_142450926.1">
    <property type="nucleotide sequence ID" value="NZ_FXTA01000003.1"/>
</dbReference>
<keyword evidence="5" id="KW-1185">Reference proteome</keyword>
<keyword evidence="1" id="KW-0732">Signal</keyword>
<protein>
    <recommendedName>
        <fullName evidence="6">Lipocalin-like domain-containing protein</fullName>
    </recommendedName>
</protein>
<dbReference type="Proteomes" id="UP000468990">
    <property type="component" value="Unassembled WGS sequence"/>
</dbReference>
<gene>
    <name evidence="2" type="ORF">GJU42_12020</name>
    <name evidence="3" type="ORF">SAMN06265349_103234</name>
</gene>
<sequence length="148" mass="16655">MKKHYLLLLIIVLGSCSSNDSEPNDTTAQESLGGRWNWVQSTTQSNNTPITPASQNTTIVLEFSGTSFKQYQNGALDSNRTFFVVKKPSIYGGEKNMFVFVNAYSLAGKSSQTRPTGNLSFEIIENKLYIREEFTNGIISEYDRVKEY</sequence>
<evidence type="ECO:0000313" key="4">
    <source>
        <dbReference type="Proteomes" id="UP000317289"/>
    </source>
</evidence>
<feature type="chain" id="PRO_5043205761" description="Lipocalin-like domain-containing protein" evidence="1">
    <location>
        <begin position="21"/>
        <end position="148"/>
    </location>
</feature>
<dbReference type="EMBL" id="WKKG01000006">
    <property type="protein sequence ID" value="MRX68692.1"/>
    <property type="molecule type" value="Genomic_DNA"/>
</dbReference>
<proteinExistence type="predicted"/>
<evidence type="ECO:0000313" key="5">
    <source>
        <dbReference type="Proteomes" id="UP000468990"/>
    </source>
</evidence>
<dbReference type="AlphaFoldDB" id="A0A521DGG7"/>
<feature type="signal peptide" evidence="1">
    <location>
        <begin position="1"/>
        <end position="20"/>
    </location>
</feature>
<evidence type="ECO:0000256" key="1">
    <source>
        <dbReference type="SAM" id="SignalP"/>
    </source>
</evidence>